<feature type="transmembrane region" description="Helical" evidence="1">
    <location>
        <begin position="292"/>
        <end position="307"/>
    </location>
</feature>
<feature type="transmembrane region" description="Helical" evidence="1">
    <location>
        <begin position="50"/>
        <end position="68"/>
    </location>
</feature>
<dbReference type="PANTHER" id="PTHR36840">
    <property type="entry name" value="BLL5714 PROTEIN"/>
    <property type="match status" value="1"/>
</dbReference>
<feature type="transmembrane region" description="Helical" evidence="1">
    <location>
        <begin position="162"/>
        <end position="181"/>
    </location>
</feature>
<name>A0AAW7XHI7_9GAMM</name>
<organism evidence="2 3">
    <name type="scientific">Neptunomonas phycophila</name>
    <dbReference type="NCBI Taxonomy" id="1572645"/>
    <lineage>
        <taxon>Bacteria</taxon>
        <taxon>Pseudomonadati</taxon>
        <taxon>Pseudomonadota</taxon>
        <taxon>Gammaproteobacteria</taxon>
        <taxon>Oceanospirillales</taxon>
        <taxon>Oceanospirillaceae</taxon>
        <taxon>Neptunomonas</taxon>
    </lineage>
</organism>
<evidence type="ECO:0000313" key="2">
    <source>
        <dbReference type="EMBL" id="MDO6453866.1"/>
    </source>
</evidence>
<keyword evidence="1" id="KW-0812">Transmembrane</keyword>
<evidence type="ECO:0000313" key="3">
    <source>
        <dbReference type="Proteomes" id="UP001169862"/>
    </source>
</evidence>
<reference evidence="2" key="1">
    <citation type="submission" date="2023-07" db="EMBL/GenBank/DDBJ databases">
        <title>Genome content predicts the carbon catabolic preferences of heterotrophic bacteria.</title>
        <authorList>
            <person name="Gralka M."/>
        </authorList>
    </citation>
    <scope>NUCLEOTIDE SEQUENCE</scope>
    <source>
        <strain evidence="2">I2M16</strain>
    </source>
</reference>
<proteinExistence type="predicted"/>
<feature type="transmembrane region" description="Helical" evidence="1">
    <location>
        <begin position="345"/>
        <end position="362"/>
    </location>
</feature>
<feature type="transmembrane region" description="Helical" evidence="1">
    <location>
        <begin position="103"/>
        <end position="123"/>
    </location>
</feature>
<dbReference type="RefSeq" id="WP_303550214.1">
    <property type="nucleotide sequence ID" value="NZ_JAUOPG010000005.1"/>
</dbReference>
<evidence type="ECO:0000256" key="1">
    <source>
        <dbReference type="SAM" id="Phobius"/>
    </source>
</evidence>
<dbReference type="Proteomes" id="UP001169862">
    <property type="component" value="Unassembled WGS sequence"/>
</dbReference>
<dbReference type="AlphaFoldDB" id="A0AAW7XHI7"/>
<keyword evidence="1" id="KW-1133">Transmembrane helix</keyword>
<dbReference type="EMBL" id="JAUOPG010000005">
    <property type="protein sequence ID" value="MDO6453866.1"/>
    <property type="molecule type" value="Genomic_DNA"/>
</dbReference>
<accession>A0AAW7XHI7</accession>
<gene>
    <name evidence="2" type="ORF">Q4490_09835</name>
</gene>
<feature type="transmembrane region" description="Helical" evidence="1">
    <location>
        <begin position="226"/>
        <end position="244"/>
    </location>
</feature>
<dbReference type="Pfam" id="PF06772">
    <property type="entry name" value="LtrA"/>
    <property type="match status" value="1"/>
</dbReference>
<dbReference type="PANTHER" id="PTHR36840:SF1">
    <property type="entry name" value="BLL5714 PROTEIN"/>
    <property type="match status" value="1"/>
</dbReference>
<sequence>MNTLYKAEGRHATWLELFFDLVFVAVIGVVTHDLAHTHNGHIGLEQLLRFPLVFIPVWWIWMSHTLYANRFDKDNREHRLFSLVIMSLMVVWSTFVEDSLEQGFVYFALLYGVVRLMLAYLYWNIHRSPEGDIVFAKDVSVAIGFGALVSISSAFIDSSFKFIVFYLGIVIDAGWQIALRKKLNSRPIDRAHLVERIGLLAIIILGESVIAMVGSLDHERWNTMDIVSAATGFSLIGAIWWIYFDSFPILERAKRLTTGNVLIFTHLLICMGLLVLANMIRHAILGDLDRPTFGLLAVTGLSLFYLGKQIPYWYAFPPWRSAIVTNTIVCVSITVASSFLPKIEYSLIGMTVGMLVYVHLTFKRILSVNVEAFLDKHH</sequence>
<dbReference type="InterPro" id="IPR010640">
    <property type="entry name" value="Low_temperature_requirement_A"/>
</dbReference>
<feature type="transmembrane region" description="Helical" evidence="1">
    <location>
        <begin position="256"/>
        <end position="280"/>
    </location>
</feature>
<feature type="transmembrane region" description="Helical" evidence="1">
    <location>
        <begin position="135"/>
        <end position="156"/>
    </location>
</feature>
<feature type="transmembrane region" description="Helical" evidence="1">
    <location>
        <begin position="193"/>
        <end position="214"/>
    </location>
</feature>
<protein>
    <submittedName>
        <fullName evidence="2">Low temperature requirement protein A</fullName>
    </submittedName>
</protein>
<feature type="transmembrane region" description="Helical" evidence="1">
    <location>
        <begin position="12"/>
        <end position="30"/>
    </location>
</feature>
<feature type="transmembrane region" description="Helical" evidence="1">
    <location>
        <begin position="80"/>
        <end position="97"/>
    </location>
</feature>
<feature type="transmembrane region" description="Helical" evidence="1">
    <location>
        <begin position="319"/>
        <end position="339"/>
    </location>
</feature>
<comment type="caution">
    <text evidence="2">The sequence shown here is derived from an EMBL/GenBank/DDBJ whole genome shotgun (WGS) entry which is preliminary data.</text>
</comment>
<keyword evidence="1" id="KW-0472">Membrane</keyword>